<keyword evidence="1" id="KW-1133">Transmembrane helix</keyword>
<protein>
    <submittedName>
        <fullName evidence="2">Uncharacterized protein</fullName>
    </submittedName>
</protein>
<accession>A0A855XZK7</accession>
<proteinExistence type="predicted"/>
<keyword evidence="1" id="KW-0472">Membrane</keyword>
<organism evidence="2 3">
    <name type="scientific">Paenibacillus pabuli</name>
    <dbReference type="NCBI Taxonomy" id="1472"/>
    <lineage>
        <taxon>Bacteria</taxon>
        <taxon>Bacillati</taxon>
        <taxon>Bacillota</taxon>
        <taxon>Bacilli</taxon>
        <taxon>Bacillales</taxon>
        <taxon>Paenibacillaceae</taxon>
        <taxon>Paenibacillus</taxon>
    </lineage>
</organism>
<evidence type="ECO:0000313" key="3">
    <source>
        <dbReference type="Proteomes" id="UP000247078"/>
    </source>
</evidence>
<evidence type="ECO:0000313" key="2">
    <source>
        <dbReference type="EMBL" id="PWW32712.1"/>
    </source>
</evidence>
<reference evidence="2 3" key="1">
    <citation type="submission" date="2018-05" db="EMBL/GenBank/DDBJ databases">
        <title>Freshwater and sediment microbial communities from various areas in North America, analyzing microbe dynamics in response to fracking.</title>
        <authorList>
            <person name="Lamendella R."/>
        </authorList>
    </citation>
    <scope>NUCLEOTIDE SEQUENCE [LARGE SCALE GENOMIC DNA]</scope>
    <source>
        <strain evidence="2 3">DB-3</strain>
    </source>
</reference>
<dbReference type="AlphaFoldDB" id="A0A855XZK7"/>
<name>A0A855XZK7_9BACL</name>
<dbReference type="EMBL" id="QGTZ01000024">
    <property type="protein sequence ID" value="PWW32712.1"/>
    <property type="molecule type" value="Genomic_DNA"/>
</dbReference>
<keyword evidence="1" id="KW-0812">Transmembrane</keyword>
<comment type="caution">
    <text evidence="2">The sequence shown here is derived from an EMBL/GenBank/DDBJ whole genome shotgun (WGS) entry which is preliminary data.</text>
</comment>
<evidence type="ECO:0000256" key="1">
    <source>
        <dbReference type="SAM" id="Phobius"/>
    </source>
</evidence>
<gene>
    <name evidence="2" type="ORF">DET56_12462</name>
</gene>
<sequence>MSFIIFLKMNRVFDIKAMKVLKKHHSINSSLQTWSEHLTDIRITKVTEYLLEHDMYQKWKIERLILDFQKDNGRGKIPPLIAPSIILAISIPNLTQLCFQIYTYFNLEGNSPYFILNMSYPKVMLNILIFLFILIVSLVIVGIFSVLNKMYGFIQCQIVDNHAPKRSGLTETLENILYRLHDKNSS</sequence>
<dbReference type="Proteomes" id="UP000247078">
    <property type="component" value="Unassembled WGS sequence"/>
</dbReference>
<feature type="transmembrane region" description="Helical" evidence="1">
    <location>
        <begin position="123"/>
        <end position="147"/>
    </location>
</feature>